<evidence type="ECO:0000313" key="2">
    <source>
        <dbReference type="Proteomes" id="UP000034961"/>
    </source>
</evidence>
<comment type="caution">
    <text evidence="1">The sequence shown here is derived from an EMBL/GenBank/DDBJ whole genome shotgun (WGS) entry which is preliminary data.</text>
</comment>
<evidence type="ECO:0000313" key="1">
    <source>
        <dbReference type="EMBL" id="KKR94369.1"/>
    </source>
</evidence>
<dbReference type="GO" id="GO:0016740">
    <property type="term" value="F:transferase activity"/>
    <property type="evidence" value="ECO:0007669"/>
    <property type="project" value="UniProtKB-KW"/>
</dbReference>
<gene>
    <name evidence="1" type="ORF">UU41_C0007G0002</name>
</gene>
<dbReference type="EMBL" id="LCAN01000007">
    <property type="protein sequence ID" value="KKR94369.1"/>
    <property type="molecule type" value="Genomic_DNA"/>
</dbReference>
<reference evidence="1 2" key="1">
    <citation type="journal article" date="2015" name="Nature">
        <title>rRNA introns, odd ribosomes, and small enigmatic genomes across a large radiation of phyla.</title>
        <authorList>
            <person name="Brown C.T."/>
            <person name="Hug L.A."/>
            <person name="Thomas B.C."/>
            <person name="Sharon I."/>
            <person name="Castelle C.J."/>
            <person name="Singh A."/>
            <person name="Wilkins M.J."/>
            <person name="Williams K.H."/>
            <person name="Banfield J.F."/>
        </authorList>
    </citation>
    <scope>NUCLEOTIDE SEQUENCE [LARGE SCALE GENOMIC DNA]</scope>
</reference>
<dbReference type="AlphaFoldDB" id="A0A0G0V099"/>
<dbReference type="Proteomes" id="UP000034961">
    <property type="component" value="Unassembled WGS sequence"/>
</dbReference>
<sequence length="61" mass="6966">MNSDKEYFDLVKHVLPNVIAITKDDPQTENKKKQASLINAQTVEVTHLVRPYSTTLLINEL</sequence>
<accession>A0A0G0V099</accession>
<proteinExistence type="predicted"/>
<protein>
    <submittedName>
        <fullName evidence="1">Glycerol-3-phosphate cytidyltransferase TagD</fullName>
    </submittedName>
</protein>
<keyword evidence="1" id="KW-0808">Transferase</keyword>
<name>A0A0G0V099_9BACT</name>
<organism evidence="1 2">
    <name type="scientific">Candidatus Roizmanbacteria bacterium GW2011_GWA1_41_13</name>
    <dbReference type="NCBI Taxonomy" id="1618474"/>
    <lineage>
        <taxon>Bacteria</taxon>
        <taxon>Candidatus Roizmaniibacteriota</taxon>
    </lineage>
</organism>